<sequence length="225" mass="25858">MTGEDWAERFMKRHPMISLRTPEATSLQRMACFNKYNVNSFYDNLSTVMEEKSFTPDRIYNCDEKGVTTVQRPTKQIAETGAKRVGSVVSQERGALVTVCCSVNAIGNRIPPFCVFPRVCTLDVWQENLPTGSAGMPYQMTNFFRLSRPIVQCPLKNQWIRVILKYPVKKDKKLQLLRMRQLHLPVALHLPQNNLLSQPIQMHPAQNCQKKSVLSRKQLHVNLDN</sequence>
<dbReference type="EMBL" id="JAWDGP010003907">
    <property type="protein sequence ID" value="KAK3769513.1"/>
    <property type="molecule type" value="Genomic_DNA"/>
</dbReference>
<dbReference type="Proteomes" id="UP001283361">
    <property type="component" value="Unassembled WGS sequence"/>
</dbReference>
<name>A0AAE1AYG5_9GAST</name>
<protein>
    <recommendedName>
        <fullName evidence="2">HTH CENPB-type domain-containing protein</fullName>
    </recommendedName>
</protein>
<evidence type="ECO:0000259" key="2">
    <source>
        <dbReference type="PROSITE" id="PS51253"/>
    </source>
</evidence>
<evidence type="ECO:0000256" key="1">
    <source>
        <dbReference type="ARBA" id="ARBA00023125"/>
    </source>
</evidence>
<organism evidence="4 5">
    <name type="scientific">Elysia crispata</name>
    <name type="common">lettuce slug</name>
    <dbReference type="NCBI Taxonomy" id="231223"/>
    <lineage>
        <taxon>Eukaryota</taxon>
        <taxon>Metazoa</taxon>
        <taxon>Spiralia</taxon>
        <taxon>Lophotrochozoa</taxon>
        <taxon>Mollusca</taxon>
        <taxon>Gastropoda</taxon>
        <taxon>Heterobranchia</taxon>
        <taxon>Euthyneura</taxon>
        <taxon>Panpulmonata</taxon>
        <taxon>Sacoglossa</taxon>
        <taxon>Placobranchoidea</taxon>
        <taxon>Plakobranchidae</taxon>
        <taxon>Elysia</taxon>
    </lineage>
</organism>
<reference evidence="4" key="1">
    <citation type="journal article" date="2023" name="G3 (Bethesda)">
        <title>A reference genome for the long-term kleptoplast-retaining sea slug Elysia crispata morphotype clarki.</title>
        <authorList>
            <person name="Eastman K.E."/>
            <person name="Pendleton A.L."/>
            <person name="Shaikh M.A."/>
            <person name="Suttiyut T."/>
            <person name="Ogas R."/>
            <person name="Tomko P."/>
            <person name="Gavelis G."/>
            <person name="Widhalm J.R."/>
            <person name="Wisecaver J.H."/>
        </authorList>
    </citation>
    <scope>NUCLEOTIDE SEQUENCE</scope>
    <source>
        <strain evidence="4">ECLA1</strain>
    </source>
</reference>
<dbReference type="AlphaFoldDB" id="A0AAE1AYG5"/>
<keyword evidence="1" id="KW-0238">DNA-binding</keyword>
<gene>
    <name evidence="4" type="ORF">RRG08_009154</name>
    <name evidence="3" type="ORF">RRG08_029729</name>
</gene>
<proteinExistence type="predicted"/>
<evidence type="ECO:0000313" key="4">
    <source>
        <dbReference type="EMBL" id="KAK3796207.1"/>
    </source>
</evidence>
<evidence type="ECO:0000313" key="5">
    <source>
        <dbReference type="Proteomes" id="UP001283361"/>
    </source>
</evidence>
<dbReference type="EMBL" id="JAWDGP010000901">
    <property type="protein sequence ID" value="KAK3796207.1"/>
    <property type="molecule type" value="Genomic_DNA"/>
</dbReference>
<accession>A0AAE1AYG5</accession>
<keyword evidence="5" id="KW-1185">Reference proteome</keyword>
<dbReference type="GO" id="GO:0003677">
    <property type="term" value="F:DNA binding"/>
    <property type="evidence" value="ECO:0007669"/>
    <property type="project" value="UniProtKB-KW"/>
</dbReference>
<dbReference type="PROSITE" id="PS51253">
    <property type="entry name" value="HTH_CENPB"/>
    <property type="match status" value="1"/>
</dbReference>
<evidence type="ECO:0000313" key="3">
    <source>
        <dbReference type="EMBL" id="KAK3769513.1"/>
    </source>
</evidence>
<feature type="domain" description="HTH CENPB-type" evidence="2">
    <location>
        <begin position="1"/>
        <end position="20"/>
    </location>
</feature>
<comment type="caution">
    <text evidence="4">The sequence shown here is derived from an EMBL/GenBank/DDBJ whole genome shotgun (WGS) entry which is preliminary data.</text>
</comment>
<dbReference type="InterPro" id="IPR006600">
    <property type="entry name" value="HTH_CenpB_DNA-bd_dom"/>
</dbReference>